<dbReference type="Pfam" id="PF00069">
    <property type="entry name" value="Pkinase"/>
    <property type="match status" value="1"/>
</dbReference>
<reference evidence="2 3" key="1">
    <citation type="submission" date="2018-05" db="EMBL/GenBank/DDBJ databases">
        <title>Leucothrix arctica sp. nov., isolated from Arctic seawater.</title>
        <authorList>
            <person name="Choi A."/>
            <person name="Baek K."/>
        </authorList>
    </citation>
    <scope>NUCLEOTIDE SEQUENCE [LARGE SCALE GENOMIC DNA]</scope>
    <source>
        <strain evidence="2 3">JCM 18388</strain>
    </source>
</reference>
<dbReference type="AlphaFoldDB" id="A0A317CFH9"/>
<dbReference type="SUPFAM" id="SSF56112">
    <property type="entry name" value="Protein kinase-like (PK-like)"/>
    <property type="match status" value="1"/>
</dbReference>
<name>A0A317CFH9_9GAMM</name>
<accession>A0A317CFH9</accession>
<dbReference type="GO" id="GO:0005524">
    <property type="term" value="F:ATP binding"/>
    <property type="evidence" value="ECO:0007669"/>
    <property type="project" value="InterPro"/>
</dbReference>
<organism evidence="2 3">
    <name type="scientific">Leucothrix pacifica</name>
    <dbReference type="NCBI Taxonomy" id="1247513"/>
    <lineage>
        <taxon>Bacteria</taxon>
        <taxon>Pseudomonadati</taxon>
        <taxon>Pseudomonadota</taxon>
        <taxon>Gammaproteobacteria</taxon>
        <taxon>Thiotrichales</taxon>
        <taxon>Thiotrichaceae</taxon>
        <taxon>Leucothrix</taxon>
    </lineage>
</organism>
<dbReference type="InterPro" id="IPR000719">
    <property type="entry name" value="Prot_kinase_dom"/>
</dbReference>
<dbReference type="GO" id="GO:0004672">
    <property type="term" value="F:protein kinase activity"/>
    <property type="evidence" value="ECO:0007669"/>
    <property type="project" value="InterPro"/>
</dbReference>
<dbReference type="Gene3D" id="1.10.510.10">
    <property type="entry name" value="Transferase(Phosphotransferase) domain 1"/>
    <property type="match status" value="1"/>
</dbReference>
<proteinExistence type="predicted"/>
<dbReference type="InterPro" id="IPR011009">
    <property type="entry name" value="Kinase-like_dom_sf"/>
</dbReference>
<dbReference type="OrthoDB" id="5782056at2"/>
<dbReference type="EMBL" id="QGKM01000033">
    <property type="protein sequence ID" value="PWQ96841.1"/>
    <property type="molecule type" value="Genomic_DNA"/>
</dbReference>
<evidence type="ECO:0000313" key="3">
    <source>
        <dbReference type="Proteomes" id="UP000245539"/>
    </source>
</evidence>
<dbReference type="PROSITE" id="PS50011">
    <property type="entry name" value="PROTEIN_KINASE_DOM"/>
    <property type="match status" value="1"/>
</dbReference>
<evidence type="ECO:0000259" key="1">
    <source>
        <dbReference type="PROSITE" id="PS50011"/>
    </source>
</evidence>
<comment type="caution">
    <text evidence="2">The sequence shown here is derived from an EMBL/GenBank/DDBJ whole genome shotgun (WGS) entry which is preliminary data.</text>
</comment>
<keyword evidence="3" id="KW-1185">Reference proteome</keyword>
<dbReference type="Proteomes" id="UP000245539">
    <property type="component" value="Unassembled WGS sequence"/>
</dbReference>
<gene>
    <name evidence="2" type="ORF">DKW60_12020</name>
</gene>
<sequence>MTVEHFFIGANSLRLGKKVGKGGEGEVFLIQGRPNFAVKIYYKNIRSKRKNKVHALVKSKFYENTELIAFPQEILTDASGEFVGFSMKLVSEHYPMHELYSPKSRKTHYPNVDYRFIIRAATNVARAVATVHEKGCVIGDFNHSGALISKKATVALIDADSFQFTFLGANYLCEVGMPEFTPPELQGASLRGLYRQASSDLFGLAVAIFQLLFMGRRCFSR</sequence>
<evidence type="ECO:0000313" key="2">
    <source>
        <dbReference type="EMBL" id="PWQ96841.1"/>
    </source>
</evidence>
<feature type="domain" description="Protein kinase" evidence="1">
    <location>
        <begin position="13"/>
        <end position="221"/>
    </location>
</feature>
<dbReference type="Gene3D" id="3.30.200.20">
    <property type="entry name" value="Phosphorylase Kinase, domain 1"/>
    <property type="match status" value="1"/>
</dbReference>
<protein>
    <recommendedName>
        <fullName evidence="1">Protein kinase domain-containing protein</fullName>
    </recommendedName>
</protein>